<keyword evidence="11" id="KW-1185">Reference proteome</keyword>
<keyword evidence="2" id="KW-0479">Metal-binding</keyword>
<dbReference type="GO" id="GO:0051603">
    <property type="term" value="P:proteolysis involved in protein catabolic process"/>
    <property type="evidence" value="ECO:0007669"/>
    <property type="project" value="TreeGrafter"/>
</dbReference>
<dbReference type="InterPro" id="IPR051156">
    <property type="entry name" value="Mito/Outer_Membr_Metalloprot"/>
</dbReference>
<evidence type="ECO:0000256" key="5">
    <source>
        <dbReference type="ARBA" id="ARBA00023049"/>
    </source>
</evidence>
<dbReference type="RefSeq" id="WP_255133693.1">
    <property type="nucleotide sequence ID" value="NZ_JANDBC010000001.1"/>
</dbReference>
<evidence type="ECO:0000256" key="4">
    <source>
        <dbReference type="ARBA" id="ARBA00022833"/>
    </source>
</evidence>
<dbReference type="Gene3D" id="3.30.2010.10">
    <property type="entry name" value="Metalloproteases ('zincins'), catalytic domain"/>
    <property type="match status" value="1"/>
</dbReference>
<feature type="domain" description="Peptidase M48" evidence="9">
    <location>
        <begin position="231"/>
        <end position="407"/>
    </location>
</feature>
<evidence type="ECO:0000256" key="3">
    <source>
        <dbReference type="ARBA" id="ARBA00022801"/>
    </source>
</evidence>
<dbReference type="PANTHER" id="PTHR22726:SF1">
    <property type="entry name" value="METALLOENDOPEPTIDASE OMA1, MITOCHONDRIAL"/>
    <property type="match status" value="1"/>
</dbReference>
<feature type="signal peptide" evidence="8">
    <location>
        <begin position="1"/>
        <end position="25"/>
    </location>
</feature>
<evidence type="ECO:0000256" key="1">
    <source>
        <dbReference type="ARBA" id="ARBA00022670"/>
    </source>
</evidence>
<evidence type="ECO:0000256" key="6">
    <source>
        <dbReference type="RuleBase" id="RU003983"/>
    </source>
</evidence>
<keyword evidence="5 6" id="KW-0482">Metalloprotease</keyword>
<dbReference type="GO" id="GO:0016020">
    <property type="term" value="C:membrane"/>
    <property type="evidence" value="ECO:0007669"/>
    <property type="project" value="TreeGrafter"/>
</dbReference>
<evidence type="ECO:0000313" key="10">
    <source>
        <dbReference type="EMBL" id="MCP9291069.1"/>
    </source>
</evidence>
<evidence type="ECO:0000256" key="7">
    <source>
        <dbReference type="SAM" id="Coils"/>
    </source>
</evidence>
<comment type="similarity">
    <text evidence="6">Belongs to the peptidase M48 family.</text>
</comment>
<keyword evidence="8" id="KW-0732">Signal</keyword>
<dbReference type="EMBL" id="JANDBC010000001">
    <property type="protein sequence ID" value="MCP9291069.1"/>
    <property type="molecule type" value="Genomic_DNA"/>
</dbReference>
<feature type="chain" id="PRO_5040933478" evidence="8">
    <location>
        <begin position="26"/>
        <end position="434"/>
    </location>
</feature>
<feature type="coiled-coil region" evidence="7">
    <location>
        <begin position="309"/>
        <end position="336"/>
    </location>
</feature>
<name>A0A9X2L2J0_9BACT</name>
<dbReference type="CDD" id="cd07324">
    <property type="entry name" value="M48C_Oma1-like"/>
    <property type="match status" value="1"/>
</dbReference>
<dbReference type="Pfam" id="PF01435">
    <property type="entry name" value="Peptidase_M48"/>
    <property type="match status" value="1"/>
</dbReference>
<dbReference type="Gene3D" id="2.30.30.40">
    <property type="entry name" value="SH3 Domains"/>
    <property type="match status" value="1"/>
</dbReference>
<gene>
    <name evidence="10" type="ORF">NM125_05695</name>
</gene>
<organism evidence="10 11">
    <name type="scientific">Gracilimonas sediminicola</name>
    <dbReference type="NCBI Taxonomy" id="2952158"/>
    <lineage>
        <taxon>Bacteria</taxon>
        <taxon>Pseudomonadati</taxon>
        <taxon>Balneolota</taxon>
        <taxon>Balneolia</taxon>
        <taxon>Balneolales</taxon>
        <taxon>Balneolaceae</taxon>
        <taxon>Gracilimonas</taxon>
    </lineage>
</organism>
<keyword evidence="4 6" id="KW-0862">Zinc</keyword>
<protein>
    <submittedName>
        <fullName evidence="10">M48 family metallopeptidase</fullName>
    </submittedName>
</protein>
<dbReference type="GO" id="GO:0046872">
    <property type="term" value="F:metal ion binding"/>
    <property type="evidence" value="ECO:0007669"/>
    <property type="project" value="UniProtKB-KW"/>
</dbReference>
<reference evidence="10" key="1">
    <citation type="submission" date="2022-06" db="EMBL/GenBank/DDBJ databases">
        <title>Gracilimonas sp. CAU 1638 isolated from sea sediment.</title>
        <authorList>
            <person name="Kim W."/>
        </authorList>
    </citation>
    <scope>NUCLEOTIDE SEQUENCE</scope>
    <source>
        <strain evidence="10">CAU 1638</strain>
    </source>
</reference>
<keyword evidence="7" id="KW-0175">Coiled coil</keyword>
<dbReference type="Proteomes" id="UP001139125">
    <property type="component" value="Unassembled WGS sequence"/>
</dbReference>
<evidence type="ECO:0000256" key="8">
    <source>
        <dbReference type="SAM" id="SignalP"/>
    </source>
</evidence>
<dbReference type="InterPro" id="IPR001915">
    <property type="entry name" value="Peptidase_M48"/>
</dbReference>
<evidence type="ECO:0000259" key="9">
    <source>
        <dbReference type="Pfam" id="PF01435"/>
    </source>
</evidence>
<proteinExistence type="inferred from homology"/>
<keyword evidence="1 6" id="KW-0645">Protease</keyword>
<dbReference type="PANTHER" id="PTHR22726">
    <property type="entry name" value="METALLOENDOPEPTIDASE OMA1"/>
    <property type="match status" value="1"/>
</dbReference>
<evidence type="ECO:0000313" key="11">
    <source>
        <dbReference type="Proteomes" id="UP001139125"/>
    </source>
</evidence>
<dbReference type="GO" id="GO:0004222">
    <property type="term" value="F:metalloendopeptidase activity"/>
    <property type="evidence" value="ECO:0007669"/>
    <property type="project" value="InterPro"/>
</dbReference>
<comment type="cofactor">
    <cofactor evidence="6">
        <name>Zn(2+)</name>
        <dbReference type="ChEBI" id="CHEBI:29105"/>
    </cofactor>
    <text evidence="6">Binds 1 zinc ion per subunit.</text>
</comment>
<keyword evidence="3 6" id="KW-0378">Hydrolase</keyword>
<comment type="caution">
    <text evidence="10">The sequence shown here is derived from an EMBL/GenBank/DDBJ whole genome shotgun (WGS) entry which is preliminary data.</text>
</comment>
<dbReference type="AlphaFoldDB" id="A0A9X2L2J0"/>
<accession>A0A9X2L2J0</accession>
<sequence length="434" mass="49967">MMKKLLSSFGVLLFCTVMFGQSALAQVKYTNQTADMRKGPAAYHEFLLRLYINNKVELDSTQGYWDRIWFKETLGWVPSYTLSDSKISEDKLQSDSLQSRMNLMFSQIDGDDADVEEELVASPTQVSAAVKGFAEKWRRARDIEYTVDFEKFQIEPASPTEFQNFIGVRERKMNPQQERRLLYPDAIFVPYTDPAIDQVGYAVASAVAQRGLVSNYQLQRYLDLLSGLIVENSHKPELDFKVFILDSEAVQGYSLPGNYIFVSKGALKQMRSEAELVHFLAHEIAHLVFSHGMVEYKEQEPRVKRESLLDEMRRKLAEEGAENQATEEERENEQRITDWTDGFYDAANSERLESYEFDADYWGIIYTYLSGYNPNEAIKYLNRIQISETEAITEWSGLSLERRIEAINEQIDDLNLGSGNTSSELFQRLMNSLD</sequence>
<evidence type="ECO:0000256" key="2">
    <source>
        <dbReference type="ARBA" id="ARBA00022723"/>
    </source>
</evidence>